<dbReference type="PANTHER" id="PTHR42715:SF10">
    <property type="entry name" value="BETA-GLUCOSIDASE"/>
    <property type="match status" value="1"/>
</dbReference>
<dbReference type="InterPro" id="IPR037524">
    <property type="entry name" value="PA14/GLEYA"/>
</dbReference>
<comment type="caution">
    <text evidence="5">The sequence shown here is derived from an EMBL/GenBank/DDBJ whole genome shotgun (WGS) entry which is preliminary data.</text>
</comment>
<dbReference type="SMART" id="SM01217">
    <property type="entry name" value="Fn3_like"/>
    <property type="match status" value="1"/>
</dbReference>
<dbReference type="InterPro" id="IPR036881">
    <property type="entry name" value="Glyco_hydro_3_C_sf"/>
</dbReference>
<dbReference type="SUPFAM" id="SSF52279">
    <property type="entry name" value="Beta-D-glucan exohydrolase, C-terminal domain"/>
    <property type="match status" value="1"/>
</dbReference>
<keyword evidence="2 5" id="KW-0378">Hydrolase</keyword>
<accession>A0A918SZZ5</accession>
<dbReference type="PANTHER" id="PTHR42715">
    <property type="entry name" value="BETA-GLUCOSIDASE"/>
    <property type="match status" value="1"/>
</dbReference>
<dbReference type="InterPro" id="IPR013783">
    <property type="entry name" value="Ig-like_fold"/>
</dbReference>
<dbReference type="InterPro" id="IPR050288">
    <property type="entry name" value="Cellulose_deg_GH3"/>
</dbReference>
<dbReference type="Gene3D" id="2.60.120.260">
    <property type="entry name" value="Galactose-binding domain-like"/>
    <property type="match status" value="1"/>
</dbReference>
<dbReference type="GO" id="GO:0005975">
    <property type="term" value="P:carbohydrate metabolic process"/>
    <property type="evidence" value="ECO:0007669"/>
    <property type="project" value="InterPro"/>
</dbReference>
<dbReference type="InterPro" id="IPR002772">
    <property type="entry name" value="Glyco_hydro_3_C"/>
</dbReference>
<dbReference type="Gene3D" id="2.60.40.10">
    <property type="entry name" value="Immunoglobulins"/>
    <property type="match status" value="1"/>
</dbReference>
<feature type="compositionally biased region" description="Pro residues" evidence="3">
    <location>
        <begin position="378"/>
        <end position="388"/>
    </location>
</feature>
<feature type="domain" description="PA14" evidence="4">
    <location>
        <begin position="387"/>
        <end position="539"/>
    </location>
</feature>
<proteinExistence type="inferred from homology"/>
<evidence type="ECO:0000259" key="4">
    <source>
        <dbReference type="PROSITE" id="PS51820"/>
    </source>
</evidence>
<dbReference type="EMBL" id="BMUL01000004">
    <property type="protein sequence ID" value="GHA77637.1"/>
    <property type="molecule type" value="Genomic_DNA"/>
</dbReference>
<evidence type="ECO:0000256" key="2">
    <source>
        <dbReference type="ARBA" id="ARBA00022801"/>
    </source>
</evidence>
<dbReference type="SUPFAM" id="SSF56988">
    <property type="entry name" value="Anthrax protective antigen"/>
    <property type="match status" value="1"/>
</dbReference>
<dbReference type="Pfam" id="PF00933">
    <property type="entry name" value="Glyco_hydro_3"/>
    <property type="match status" value="1"/>
</dbReference>
<dbReference type="AlphaFoldDB" id="A0A918SZZ5"/>
<evidence type="ECO:0000256" key="3">
    <source>
        <dbReference type="SAM" id="MobiDB-lite"/>
    </source>
</evidence>
<dbReference type="SUPFAM" id="SSF51445">
    <property type="entry name" value="(Trans)glycosidases"/>
    <property type="match status" value="1"/>
</dbReference>
<dbReference type="GO" id="GO:0004553">
    <property type="term" value="F:hydrolase activity, hydrolyzing O-glycosyl compounds"/>
    <property type="evidence" value="ECO:0007669"/>
    <property type="project" value="InterPro"/>
</dbReference>
<evidence type="ECO:0000313" key="6">
    <source>
        <dbReference type="Proteomes" id="UP000644020"/>
    </source>
</evidence>
<dbReference type="InterPro" id="IPR026891">
    <property type="entry name" value="Fn3-like"/>
</dbReference>
<sequence length="815" mass="86211">MMRDDVLDALVGKLSTARKVRLLTGATTWRTAAEEAVGLREMVFSDGPAGVRGESWDERDTSVLLPSASALGATWDERLLRELGGLLASEAVRKGVDVVLAPTLNLHRTPLGGRHFECYAEDPELTARTGAALIRGIQEHGVAATAKHFVANDSETDRLHVDVRLSERALHEVYLAPFAAAVEAGVWLVMAGYNGVGGTTMTAHPLLSDPLKGAWGFDGVAVSDWAAVRTARETARAALDLAMPGPRGPWAAELLRAVEDGRVPEAALDDKVRRLLRLADRVGALGEPGRRRPATPPAAVRRLLRRAVAAGTVLVRNEDVLPLDPNALATVAVLGAHAAAPRLQGGGSAGVFPARAVTPLDGIRAHLRGRARVIHAPGPSPDPPPAPLDPGRCADPRTGEPGVLLRCLDAEGRELSAERRLSGRQLEPGLPAGAHTVEISALLRPETTGAWTFGVGGFGRLTLSVDGRTVLDEVRPRDTDDPAVVHVTPPLRTVRAHLAEGRAVHLVASRELAPGTGRATVVVAAPPARDPESALAEAVAAARGADAVIVVVGTTEHDETEGRDRTDLSLGRRQDDLVRAVAAVHPRTVAVVNSGGPVELPWRDEVGALLLAWFPGQEAGGGLADVLFGRAEPGGRLPTTWAASLADAPVTSTRPVGGRLDYAEGLHIGYRAWLRSGNRPAYWFGHGLGYTTWAYERVEAPGRIARDEPLTVRVTLRNTGRRAGREVVQVYLARPGSAVERPVRWLAGYATASAAPGRRTTVEVAVAPRALRHWCPGGGGWRTEPGPYRIVVGRSAGAPEWEGETVVGGSEPPPP</sequence>
<dbReference type="Pfam" id="PF14310">
    <property type="entry name" value="Fn3-like"/>
    <property type="match status" value="1"/>
</dbReference>
<evidence type="ECO:0000313" key="5">
    <source>
        <dbReference type="EMBL" id="GHA77637.1"/>
    </source>
</evidence>
<dbReference type="Pfam" id="PF01915">
    <property type="entry name" value="Glyco_hydro_3_C"/>
    <property type="match status" value="1"/>
</dbReference>
<dbReference type="Proteomes" id="UP000644020">
    <property type="component" value="Unassembled WGS sequence"/>
</dbReference>
<feature type="region of interest" description="Disordered" evidence="3">
    <location>
        <begin position="375"/>
        <end position="397"/>
    </location>
</feature>
<dbReference type="Gene3D" id="3.20.20.300">
    <property type="entry name" value="Glycoside hydrolase, family 3, N-terminal domain"/>
    <property type="match status" value="1"/>
</dbReference>
<protein>
    <submittedName>
        <fullName evidence="5">Glycosyl hydrolase</fullName>
    </submittedName>
</protein>
<dbReference type="InterPro" id="IPR017853">
    <property type="entry name" value="GH"/>
</dbReference>
<name>A0A918SZZ5_9ACTN</name>
<dbReference type="InterPro" id="IPR036962">
    <property type="entry name" value="Glyco_hydro_3_N_sf"/>
</dbReference>
<dbReference type="Gene3D" id="3.40.50.1700">
    <property type="entry name" value="Glycoside hydrolase family 3 C-terminal domain"/>
    <property type="match status" value="1"/>
</dbReference>
<dbReference type="PRINTS" id="PR00133">
    <property type="entry name" value="GLHYDRLASE3"/>
</dbReference>
<organism evidence="5 6">
    <name type="scientific">Streptomyces termitum</name>
    <dbReference type="NCBI Taxonomy" id="67368"/>
    <lineage>
        <taxon>Bacteria</taxon>
        <taxon>Bacillati</taxon>
        <taxon>Actinomycetota</taxon>
        <taxon>Actinomycetes</taxon>
        <taxon>Kitasatosporales</taxon>
        <taxon>Streptomycetaceae</taxon>
        <taxon>Streptomyces</taxon>
    </lineage>
</organism>
<evidence type="ECO:0000256" key="1">
    <source>
        <dbReference type="ARBA" id="ARBA00005336"/>
    </source>
</evidence>
<reference evidence="5" key="1">
    <citation type="journal article" date="2014" name="Int. J. Syst. Evol. Microbiol.">
        <title>Complete genome sequence of Corynebacterium casei LMG S-19264T (=DSM 44701T), isolated from a smear-ripened cheese.</title>
        <authorList>
            <consortium name="US DOE Joint Genome Institute (JGI-PGF)"/>
            <person name="Walter F."/>
            <person name="Albersmeier A."/>
            <person name="Kalinowski J."/>
            <person name="Ruckert C."/>
        </authorList>
    </citation>
    <scope>NUCLEOTIDE SEQUENCE</scope>
    <source>
        <strain evidence="5">JCM 4518</strain>
    </source>
</reference>
<reference evidence="5" key="2">
    <citation type="submission" date="2020-09" db="EMBL/GenBank/DDBJ databases">
        <authorList>
            <person name="Sun Q."/>
            <person name="Ohkuma M."/>
        </authorList>
    </citation>
    <scope>NUCLEOTIDE SEQUENCE</scope>
    <source>
        <strain evidence="5">JCM 4518</strain>
    </source>
</reference>
<dbReference type="PROSITE" id="PS51820">
    <property type="entry name" value="PA14"/>
    <property type="match status" value="1"/>
</dbReference>
<dbReference type="InterPro" id="IPR001764">
    <property type="entry name" value="Glyco_hydro_3_N"/>
</dbReference>
<keyword evidence="6" id="KW-1185">Reference proteome</keyword>
<comment type="similarity">
    <text evidence="1">Belongs to the glycosyl hydrolase 3 family.</text>
</comment>
<gene>
    <name evidence="5" type="ORF">GCM10010305_20830</name>
</gene>